<evidence type="ECO:0000313" key="1">
    <source>
        <dbReference type="EMBL" id="SFK81443.1"/>
    </source>
</evidence>
<dbReference type="Proteomes" id="UP000323300">
    <property type="component" value="Unassembled WGS sequence"/>
</dbReference>
<organism evidence="1 2">
    <name type="scientific">Neomesorhizobium albiziae</name>
    <dbReference type="NCBI Taxonomy" id="335020"/>
    <lineage>
        <taxon>Bacteria</taxon>
        <taxon>Pseudomonadati</taxon>
        <taxon>Pseudomonadota</taxon>
        <taxon>Alphaproteobacteria</taxon>
        <taxon>Hyphomicrobiales</taxon>
        <taxon>Phyllobacteriaceae</taxon>
        <taxon>Neomesorhizobium</taxon>
    </lineage>
</organism>
<proteinExistence type="predicted"/>
<protein>
    <submittedName>
        <fullName evidence="1">Uncharacterized protein</fullName>
    </submittedName>
</protein>
<dbReference type="EMBL" id="FOSL01000013">
    <property type="protein sequence ID" value="SFK81443.1"/>
    <property type="molecule type" value="Genomic_DNA"/>
</dbReference>
<reference evidence="1 2" key="1">
    <citation type="submission" date="2016-10" db="EMBL/GenBank/DDBJ databases">
        <authorList>
            <person name="Varghese N."/>
            <person name="Submissions S."/>
        </authorList>
    </citation>
    <scope>NUCLEOTIDE SEQUENCE [LARGE SCALE GENOMIC DNA]</scope>
    <source>
        <strain evidence="1 2">DSM 21822</strain>
    </source>
</reference>
<evidence type="ECO:0000313" key="2">
    <source>
        <dbReference type="Proteomes" id="UP000323300"/>
    </source>
</evidence>
<keyword evidence="2" id="KW-1185">Reference proteome</keyword>
<dbReference type="RefSeq" id="WP_149762047.1">
    <property type="nucleotide sequence ID" value="NZ_BSPE01000003.1"/>
</dbReference>
<accession>A0A1I4CL30</accession>
<name>A0A1I4CL30_9HYPH</name>
<gene>
    <name evidence="1" type="ORF">SAMN04488498_113116</name>
</gene>
<sequence length="78" mass="8364">MAGKRRFDIGDEVALRGVVRLLDAAGDGTVTVELAGSGLRYTLRENSSFIELVAKGKADAFMKSPKGRQGKPIPSRDD</sequence>
<dbReference type="AlphaFoldDB" id="A0A1I4CL30"/>